<dbReference type="AlphaFoldDB" id="H3HB90"/>
<sequence length="1008" mass="113070">PLLLGFDIHALDLQLPELVAHEEERSAPHQQLVAHVLLEPLWVSVAVVWGGSAAAQPWVSYSSEGGGLRAVPAQNPHGTEAGHQEGGHGSKIAKSAKQRERARLRREIRAINTKITNVMTNFHQKSTSVLAATFKTLLLPSFQTSEMARRHGETVVEFLQSADRYASFRIVPLAGHQMFMDNPSAFNGVLTLAVRDWDISTANTNEEPSSPRPGPPAFFRSPWVRVLLLVLTPFFALLLTLWGITSRLLTLPTKPATVIALVITWVLYLCIPHIPVRLLDWPLVITLGLAVLSQLPRYDTHIAHAVVTAALVVYAIVRISLTSLESGSTEKSIVDTLAVLCCVFPVWLSICNLHLWLPSDLQVLEKVEKKIYEQYLVTDFKQTKVAGLGTIHVPYCGDGKQLPPRNLVLVHGYMAGNAFWAANLQTLAKAFNVYAVEWRGIGRSDRPKWHPKTDEEMDDFFVESLEDWRRELNLDRFILCGHSMGAMYSTYFAEKYSERIEHLILISPAGVNSSGLKNEELPSFLKFTSLFYITPMSAIRFAGPLGPGLVRWSWRQRIKWTPATNIVRSGEVDFGLITDYCYHNWALQASGDIAFYTHLHPGASARRRALDGILTPEKLQVPLTIMYGGGMDWMNSEFGEAVVRRLETSHYAVFRLVPMSGHQVFMDNPGDFNQMLIQATFTMANRSEDEWSLVSDGEEILSDTSYDEVEPEYEAQVETELEVAVSKQETLTASADKTNIKLAFTERDVHPRSFPERLRAITAAMRPLSEEEEPPTFTEVTSFKQDQSTQADLDRNTASEAHDVRALLLRSALDRSMKLANQLRSKSQDNERLSLRIADLESVAVQTEQKFYCSTMKIKLTERSLALAKQQTKLTAEYQDNLKTITDDLRRENARLVTQNAALRGEGEALAVCSVDELEELESSLARGMDQVRASLRAKYRAAMEKRREKELCVVCFAKPISVVLLPCRHQVLCASCAVRVTTCPIDRNDIQDKVLTYGLDAYTDNES</sequence>
<dbReference type="GO" id="GO:0042171">
    <property type="term" value="F:lysophosphatidic acid acyltransferase activity"/>
    <property type="evidence" value="ECO:0000318"/>
    <property type="project" value="GO_Central"/>
</dbReference>
<dbReference type="VEuPathDB" id="FungiDB:KRP22_5432"/>
<keyword evidence="8" id="KW-1185">Reference proteome</keyword>
<protein>
    <recommendedName>
        <fullName evidence="6">RING-type domain-containing protein</fullName>
    </recommendedName>
</protein>
<dbReference type="PROSITE" id="PS50089">
    <property type="entry name" value="ZF_RING_2"/>
    <property type="match status" value="1"/>
</dbReference>
<feature type="domain" description="RING-type" evidence="6">
    <location>
        <begin position="953"/>
        <end position="988"/>
    </location>
</feature>
<dbReference type="GO" id="GO:0006654">
    <property type="term" value="P:phosphatidic acid biosynthetic process"/>
    <property type="evidence" value="ECO:0000318"/>
    <property type="project" value="GO_Central"/>
</dbReference>
<dbReference type="GO" id="GO:0008270">
    <property type="term" value="F:zinc ion binding"/>
    <property type="evidence" value="ECO:0007669"/>
    <property type="project" value="UniProtKB-KW"/>
</dbReference>
<dbReference type="VEuPathDB" id="FungiDB:KRP23_865"/>
<dbReference type="Proteomes" id="UP000005238">
    <property type="component" value="Unassembled WGS sequence"/>
</dbReference>
<dbReference type="InterPro" id="IPR000073">
    <property type="entry name" value="AB_hydrolase_1"/>
</dbReference>
<evidence type="ECO:0000256" key="3">
    <source>
        <dbReference type="SAM" id="Coils"/>
    </source>
</evidence>
<dbReference type="OMA" id="DTHIAHA"/>
<reference evidence="7" key="2">
    <citation type="submission" date="2015-06" db="UniProtKB">
        <authorList>
            <consortium name="EnsemblProtists"/>
        </authorList>
    </citation>
    <scope>IDENTIFICATION</scope>
    <source>
        <strain evidence="7">Pr102</strain>
    </source>
</reference>
<dbReference type="InterPro" id="IPR029058">
    <property type="entry name" value="AB_hydrolase_fold"/>
</dbReference>
<reference evidence="8" key="1">
    <citation type="journal article" date="2006" name="Science">
        <title>Phytophthora genome sequences uncover evolutionary origins and mechanisms of pathogenesis.</title>
        <authorList>
            <person name="Tyler B.M."/>
            <person name="Tripathy S."/>
            <person name="Zhang X."/>
            <person name="Dehal P."/>
            <person name="Jiang R.H."/>
            <person name="Aerts A."/>
            <person name="Arredondo F.D."/>
            <person name="Baxter L."/>
            <person name="Bensasson D."/>
            <person name="Beynon J.L."/>
            <person name="Chapman J."/>
            <person name="Damasceno C.M."/>
            <person name="Dorrance A.E."/>
            <person name="Dou D."/>
            <person name="Dickerman A.W."/>
            <person name="Dubchak I.L."/>
            <person name="Garbelotto M."/>
            <person name="Gijzen M."/>
            <person name="Gordon S.G."/>
            <person name="Govers F."/>
            <person name="Grunwald N.J."/>
            <person name="Huang W."/>
            <person name="Ivors K.L."/>
            <person name="Jones R.W."/>
            <person name="Kamoun S."/>
            <person name="Krampis K."/>
            <person name="Lamour K.H."/>
            <person name="Lee M.K."/>
            <person name="McDonald W.H."/>
            <person name="Medina M."/>
            <person name="Meijer H.J."/>
            <person name="Nordberg E.K."/>
            <person name="Maclean D.J."/>
            <person name="Ospina-Giraldo M.D."/>
            <person name="Morris P.F."/>
            <person name="Phuntumart V."/>
            <person name="Putnam N.H."/>
            <person name="Rash S."/>
            <person name="Rose J.K."/>
            <person name="Sakihama Y."/>
            <person name="Salamov A.A."/>
            <person name="Savidor A."/>
            <person name="Scheuring C.F."/>
            <person name="Smith B.M."/>
            <person name="Sobral B.W."/>
            <person name="Terry A."/>
            <person name="Torto-Alalibo T.A."/>
            <person name="Win J."/>
            <person name="Xu Z."/>
            <person name="Zhang H."/>
            <person name="Grigoriev I.V."/>
            <person name="Rokhsar D.S."/>
            <person name="Boore J.L."/>
        </authorList>
    </citation>
    <scope>NUCLEOTIDE SEQUENCE [LARGE SCALE GENOMIC DNA]</scope>
    <source>
        <strain evidence="8">Pr102</strain>
    </source>
</reference>
<keyword evidence="5" id="KW-0812">Transmembrane</keyword>
<dbReference type="GO" id="GO:0055088">
    <property type="term" value="P:lipid homeostasis"/>
    <property type="evidence" value="ECO:0000318"/>
    <property type="project" value="GO_Central"/>
</dbReference>
<evidence type="ECO:0000256" key="1">
    <source>
        <dbReference type="ARBA" id="ARBA00038097"/>
    </source>
</evidence>
<keyword evidence="2" id="KW-0863">Zinc-finger</keyword>
<dbReference type="InterPro" id="IPR001841">
    <property type="entry name" value="Znf_RING"/>
</dbReference>
<dbReference type="PANTHER" id="PTHR42886:SF29">
    <property type="entry name" value="PUMMELIG, ISOFORM A"/>
    <property type="match status" value="1"/>
</dbReference>
<dbReference type="STRING" id="164328.H3HB90"/>
<name>H3HB90_PHYRM</name>
<dbReference type="EnsemblProtists" id="Phyra93863">
    <property type="protein sequence ID" value="Phyra93863"/>
    <property type="gene ID" value="Phyra93863"/>
</dbReference>
<dbReference type="Gene3D" id="3.40.50.1820">
    <property type="entry name" value="alpha/beta hydrolase"/>
    <property type="match status" value="1"/>
</dbReference>
<dbReference type="InParanoid" id="H3HB90"/>
<organism evidence="7 8">
    <name type="scientific">Phytophthora ramorum</name>
    <name type="common">Sudden oak death agent</name>
    <dbReference type="NCBI Taxonomy" id="164328"/>
    <lineage>
        <taxon>Eukaryota</taxon>
        <taxon>Sar</taxon>
        <taxon>Stramenopiles</taxon>
        <taxon>Oomycota</taxon>
        <taxon>Peronosporomycetes</taxon>
        <taxon>Peronosporales</taxon>
        <taxon>Peronosporaceae</taxon>
        <taxon>Phytophthora</taxon>
    </lineage>
</organism>
<evidence type="ECO:0000256" key="4">
    <source>
        <dbReference type="SAM" id="MobiDB-lite"/>
    </source>
</evidence>
<keyword evidence="5" id="KW-0472">Membrane</keyword>
<dbReference type="VEuPathDB" id="FungiDB:KRP22_6217"/>
<keyword evidence="2" id="KW-0862">Zinc</keyword>
<dbReference type="VEuPathDB" id="FungiDB:KRP22_6218"/>
<evidence type="ECO:0000256" key="5">
    <source>
        <dbReference type="SAM" id="Phobius"/>
    </source>
</evidence>
<accession>H3HB90</accession>
<dbReference type="VEuPathDB" id="FungiDB:KRP23_6055"/>
<dbReference type="Pfam" id="PF00561">
    <property type="entry name" value="Abhydrolase_1"/>
    <property type="match status" value="1"/>
</dbReference>
<dbReference type="InterPro" id="IPR013083">
    <property type="entry name" value="Znf_RING/FYVE/PHD"/>
</dbReference>
<evidence type="ECO:0000256" key="2">
    <source>
        <dbReference type="PROSITE-ProRule" id="PRU00175"/>
    </source>
</evidence>
<dbReference type="VEuPathDB" id="FungiDB:KRP23_864"/>
<dbReference type="PANTHER" id="PTHR42886">
    <property type="entry name" value="RE40534P-RELATED"/>
    <property type="match status" value="1"/>
</dbReference>
<dbReference type="EMBL" id="DS566006">
    <property type="status" value="NOT_ANNOTATED_CDS"/>
    <property type="molecule type" value="Genomic_DNA"/>
</dbReference>
<feature type="region of interest" description="Disordered" evidence="4">
    <location>
        <begin position="71"/>
        <end position="96"/>
    </location>
</feature>
<dbReference type="SUPFAM" id="SSF53474">
    <property type="entry name" value="alpha/beta-Hydrolases"/>
    <property type="match status" value="1"/>
</dbReference>
<proteinExistence type="inferred from homology"/>
<dbReference type="HOGENOM" id="CLU_010238_0_0_1"/>
<dbReference type="Gene3D" id="3.30.40.10">
    <property type="entry name" value="Zinc/RING finger domain, C3HC4 (zinc finger)"/>
    <property type="match status" value="1"/>
</dbReference>
<keyword evidence="3" id="KW-0175">Coiled coil</keyword>
<keyword evidence="2" id="KW-0479">Metal-binding</keyword>
<feature type="transmembrane region" description="Helical" evidence="5">
    <location>
        <begin position="333"/>
        <end position="357"/>
    </location>
</feature>
<dbReference type="GO" id="GO:0052689">
    <property type="term" value="F:carboxylic ester hydrolase activity"/>
    <property type="evidence" value="ECO:0000318"/>
    <property type="project" value="GO_Central"/>
</dbReference>
<dbReference type="FunFam" id="3.40.50.1820:FF:000846">
    <property type="entry name" value="Uncharacterized protein"/>
    <property type="match status" value="1"/>
</dbReference>
<dbReference type="eggNOG" id="KOG4409">
    <property type="taxonomic scope" value="Eukaryota"/>
</dbReference>
<dbReference type="SUPFAM" id="SSF57850">
    <property type="entry name" value="RING/U-box"/>
    <property type="match status" value="1"/>
</dbReference>
<keyword evidence="5" id="KW-1133">Transmembrane helix</keyword>
<feature type="transmembrane region" description="Helical" evidence="5">
    <location>
        <begin position="251"/>
        <end position="271"/>
    </location>
</feature>
<dbReference type="SMART" id="SM00184">
    <property type="entry name" value="RING"/>
    <property type="match status" value="1"/>
</dbReference>
<feature type="transmembrane region" description="Helical" evidence="5">
    <location>
        <begin position="226"/>
        <end position="245"/>
    </location>
</feature>
<evidence type="ECO:0000259" key="6">
    <source>
        <dbReference type="PROSITE" id="PS50089"/>
    </source>
</evidence>
<comment type="similarity">
    <text evidence="1">Belongs to the peptidase S33 family. ABHD4/ABHD5 subfamily.</text>
</comment>
<dbReference type="Pfam" id="PF13920">
    <property type="entry name" value="zf-C3HC4_3"/>
    <property type="match status" value="1"/>
</dbReference>
<feature type="transmembrane region" description="Helical" evidence="5">
    <location>
        <begin position="302"/>
        <end position="321"/>
    </location>
</feature>
<evidence type="ECO:0000313" key="8">
    <source>
        <dbReference type="Proteomes" id="UP000005238"/>
    </source>
</evidence>
<evidence type="ECO:0000313" key="7">
    <source>
        <dbReference type="EnsemblProtists" id="Phyra93863"/>
    </source>
</evidence>
<feature type="coiled-coil region" evidence="3">
    <location>
        <begin position="823"/>
        <end position="850"/>
    </location>
</feature>
<dbReference type="eggNOG" id="KOG1100">
    <property type="taxonomic scope" value="Eukaryota"/>
</dbReference>